<proteinExistence type="predicted"/>
<evidence type="ECO:0000256" key="1">
    <source>
        <dbReference type="SAM" id="MobiDB-lite"/>
    </source>
</evidence>
<sequence>MEPMKVSNSNLDSRPESWTEAPNHLNLKGKAERTLDLIPQVRDGTELLPRQPLKL</sequence>
<dbReference type="Proteomes" id="UP000246464">
    <property type="component" value="Chromosome 21"/>
</dbReference>
<reference evidence="2 3" key="1">
    <citation type="submission" date="2017-12" db="EMBL/GenBank/DDBJ databases">
        <title>Integrating genomic resources of turbot (Scophthalmus maximus) in depth evaluation of genetic and physical mapping variation across individuals.</title>
        <authorList>
            <person name="Martinez P."/>
        </authorList>
    </citation>
    <scope>NUCLEOTIDE SEQUENCE [LARGE SCALE GENOMIC DNA]</scope>
</reference>
<accession>A0A2U9CZ23</accession>
<protein>
    <submittedName>
        <fullName evidence="2">Uncharacterized protein</fullName>
    </submittedName>
</protein>
<keyword evidence="3" id="KW-1185">Reference proteome</keyword>
<gene>
    <name evidence="2" type="ORF">SMAX5B_001939</name>
</gene>
<name>A0A2U9CZ23_SCOMX</name>
<dbReference type="AlphaFoldDB" id="A0A2U9CZ23"/>
<evidence type="ECO:0000313" key="2">
    <source>
        <dbReference type="EMBL" id="AWP20956.1"/>
    </source>
</evidence>
<dbReference type="EMBL" id="CP026263">
    <property type="protein sequence ID" value="AWP20956.1"/>
    <property type="molecule type" value="Genomic_DNA"/>
</dbReference>
<feature type="compositionally biased region" description="Polar residues" evidence="1">
    <location>
        <begin position="1"/>
        <end position="12"/>
    </location>
</feature>
<organism evidence="2 3">
    <name type="scientific">Scophthalmus maximus</name>
    <name type="common">Turbot</name>
    <name type="synonym">Psetta maxima</name>
    <dbReference type="NCBI Taxonomy" id="52904"/>
    <lineage>
        <taxon>Eukaryota</taxon>
        <taxon>Metazoa</taxon>
        <taxon>Chordata</taxon>
        <taxon>Craniata</taxon>
        <taxon>Vertebrata</taxon>
        <taxon>Euteleostomi</taxon>
        <taxon>Actinopterygii</taxon>
        <taxon>Neopterygii</taxon>
        <taxon>Teleostei</taxon>
        <taxon>Neoteleostei</taxon>
        <taxon>Acanthomorphata</taxon>
        <taxon>Carangaria</taxon>
        <taxon>Pleuronectiformes</taxon>
        <taxon>Pleuronectoidei</taxon>
        <taxon>Scophthalmidae</taxon>
        <taxon>Scophthalmus</taxon>
    </lineage>
</organism>
<evidence type="ECO:0000313" key="3">
    <source>
        <dbReference type="Proteomes" id="UP000246464"/>
    </source>
</evidence>
<feature type="region of interest" description="Disordered" evidence="1">
    <location>
        <begin position="1"/>
        <end position="25"/>
    </location>
</feature>